<dbReference type="STRING" id="593117.TGAM_0593"/>
<evidence type="ECO:0000256" key="1">
    <source>
        <dbReference type="SAM" id="MobiDB-lite"/>
    </source>
</evidence>
<dbReference type="GeneID" id="7987216"/>
<keyword evidence="3" id="KW-1185">Reference proteome</keyword>
<reference evidence="2 3" key="1">
    <citation type="journal article" date="2007" name="Genome Biol.">
        <title>Genome analysis and genome-wide proteomics of Thermococcus gammatolerans, the most radioresistant organism known amongst the Archaea.</title>
        <authorList>
            <person name="Zivanovic Y."/>
            <person name="Armengaud J."/>
            <person name="Lagorce A."/>
            <person name="Leplat C."/>
            <person name="Guerin P."/>
            <person name="Dutertre M."/>
            <person name="Anthouard V."/>
            <person name="Forterre P."/>
            <person name="Wincker P."/>
            <person name="Confalonieri F."/>
        </authorList>
    </citation>
    <scope>NUCLEOTIDE SEQUENCE [LARGE SCALE GENOMIC DNA]</scope>
    <source>
        <strain evidence="3">DSM 15229 / JCM 11827 / EJ3</strain>
    </source>
</reference>
<dbReference type="Proteomes" id="UP000001488">
    <property type="component" value="Chromosome"/>
</dbReference>
<sequence length="190" mass="21491">MSVEGKKHGEIEARAVPPVSWKRKLIALNQTPKVSPDTARYLAKIELDKVPFPEFKDAKIGEMKLFYFPDGRPAYYEAPLLKGGKVVGIMFVPALKTMPPTWMQVFKGNELIASNWINSQRKGELLTTGTWFSELQSSESKRRTVQWLTWRAESTKLIRTSHLSLQLSPKKTLGSGTPSPAENQEYRQLG</sequence>
<evidence type="ECO:0000313" key="3">
    <source>
        <dbReference type="Proteomes" id="UP000001488"/>
    </source>
</evidence>
<dbReference type="EMBL" id="CP001398">
    <property type="protein sequence ID" value="ACS33095.1"/>
    <property type="molecule type" value="Genomic_DNA"/>
</dbReference>
<dbReference type="RefSeq" id="WP_015858213.1">
    <property type="nucleotide sequence ID" value="NC_012804.1"/>
</dbReference>
<evidence type="ECO:0000313" key="2">
    <source>
        <dbReference type="EMBL" id="ACS33095.1"/>
    </source>
</evidence>
<accession>C5A4D3</accession>
<gene>
    <name evidence="2" type="ordered locus">TGAM_0593</name>
</gene>
<dbReference type="PaxDb" id="593117-TGAM_0593"/>
<dbReference type="OrthoDB" id="97769at2157"/>
<proteinExistence type="predicted"/>
<dbReference type="HOGENOM" id="CLU_1425153_0_0_2"/>
<organism evidence="2 3">
    <name type="scientific">Thermococcus gammatolerans (strain DSM 15229 / JCM 11827 / EJ3)</name>
    <dbReference type="NCBI Taxonomy" id="593117"/>
    <lineage>
        <taxon>Archaea</taxon>
        <taxon>Methanobacteriati</taxon>
        <taxon>Methanobacteriota</taxon>
        <taxon>Thermococci</taxon>
        <taxon>Thermococcales</taxon>
        <taxon>Thermococcaceae</taxon>
        <taxon>Thermococcus</taxon>
    </lineage>
</organism>
<feature type="region of interest" description="Disordered" evidence="1">
    <location>
        <begin position="169"/>
        <end position="190"/>
    </location>
</feature>
<name>C5A4D3_THEGJ</name>
<protein>
    <submittedName>
        <fullName evidence="2">Uncharacterized protein</fullName>
    </submittedName>
</protein>
<dbReference type="AlphaFoldDB" id="C5A4D3"/>
<feature type="compositionally biased region" description="Polar residues" evidence="1">
    <location>
        <begin position="169"/>
        <end position="182"/>
    </location>
</feature>
<dbReference type="KEGG" id="tga:TGAM_0593"/>
<dbReference type="eggNOG" id="arCOG03311">
    <property type="taxonomic scope" value="Archaea"/>
</dbReference>